<dbReference type="EMBL" id="QKYU01000006">
    <property type="protein sequence ID" value="PZW48034.1"/>
    <property type="molecule type" value="Genomic_DNA"/>
</dbReference>
<dbReference type="InterPro" id="IPR057666">
    <property type="entry name" value="DrpA_SLOG"/>
</dbReference>
<dbReference type="PANTHER" id="PTHR43022:SF1">
    <property type="entry name" value="PROTEIN SMF"/>
    <property type="match status" value="1"/>
</dbReference>
<dbReference type="InterPro" id="IPR003488">
    <property type="entry name" value="DprA"/>
</dbReference>
<reference evidence="4 5" key="1">
    <citation type="submission" date="2018-06" db="EMBL/GenBank/DDBJ databases">
        <title>Genomic Encyclopedia of Archaeal and Bacterial Type Strains, Phase II (KMG-II): from individual species to whole genera.</title>
        <authorList>
            <person name="Goeker M."/>
        </authorList>
    </citation>
    <scope>NUCLEOTIDE SEQUENCE [LARGE SCALE GENOMIC DNA]</scope>
    <source>
        <strain evidence="4 5">DSM 24525</strain>
    </source>
</reference>
<evidence type="ECO:0000259" key="2">
    <source>
        <dbReference type="Pfam" id="PF02481"/>
    </source>
</evidence>
<dbReference type="Pfam" id="PF02481">
    <property type="entry name" value="DNA_processg_A"/>
    <property type="match status" value="1"/>
</dbReference>
<evidence type="ECO:0000313" key="4">
    <source>
        <dbReference type="EMBL" id="PZW48034.1"/>
    </source>
</evidence>
<accession>A0A2W7IPL8</accession>
<name>A0A2W7IPL8_9PROT</name>
<evidence type="ECO:0000256" key="1">
    <source>
        <dbReference type="ARBA" id="ARBA00006525"/>
    </source>
</evidence>
<sequence>MPHTNLPRLRLARSEGVGALTWRRLMGRFGGDAAAALDALPGLAEAGRRLAPAPAGPVLREIEALAAMGARLLFVDDPSYPALLARLPNAPAMLAVLGARDRLGPRAVALVGARAASTGGRRIAEALAEDLAKAGIVVVSGLARGIDAAAHTGALRGAGRTVAVVPGGLDIPYPRENAYLQDRIIAEGGAVVAEAPLGMAPLSRHFPARNRIVAGLSLGVVVVEAARNSGTLITARMGLEAGREIFAVPGSPLDPRSAGANDLIRQGAHLTETAEDVLDLLPEAPHDLPLAPARPMPMARVSPAPSAPFGQGAQLLELLGVEAMPVDEVLRRCHLSAAEARAVLLDLELEGLIEHLPGNRISRKNPG</sequence>
<dbReference type="GO" id="GO:0009294">
    <property type="term" value="P:DNA-mediated transformation"/>
    <property type="evidence" value="ECO:0007669"/>
    <property type="project" value="InterPro"/>
</dbReference>
<comment type="similarity">
    <text evidence="1">Belongs to the DprA/Smf family.</text>
</comment>
<dbReference type="Pfam" id="PF21102">
    <property type="entry name" value="DprA_N"/>
    <property type="match status" value="1"/>
</dbReference>
<organism evidence="4 5">
    <name type="scientific">Humitalea rosea</name>
    <dbReference type="NCBI Taxonomy" id="990373"/>
    <lineage>
        <taxon>Bacteria</taxon>
        <taxon>Pseudomonadati</taxon>
        <taxon>Pseudomonadota</taxon>
        <taxon>Alphaproteobacteria</taxon>
        <taxon>Acetobacterales</taxon>
        <taxon>Roseomonadaceae</taxon>
        <taxon>Humitalea</taxon>
    </lineage>
</organism>
<dbReference type="InterPro" id="IPR036388">
    <property type="entry name" value="WH-like_DNA-bd_sf"/>
</dbReference>
<dbReference type="PANTHER" id="PTHR43022">
    <property type="entry name" value="PROTEIN SMF"/>
    <property type="match status" value="1"/>
</dbReference>
<dbReference type="Pfam" id="PF17782">
    <property type="entry name" value="WHD_DprA"/>
    <property type="match status" value="1"/>
</dbReference>
<dbReference type="AlphaFoldDB" id="A0A2W7IPL8"/>
<dbReference type="InterPro" id="IPR041614">
    <property type="entry name" value="DprA_WH"/>
</dbReference>
<gene>
    <name evidence="4" type="ORF">C8P66_10637</name>
</gene>
<evidence type="ECO:0000259" key="3">
    <source>
        <dbReference type="Pfam" id="PF17782"/>
    </source>
</evidence>
<feature type="domain" description="Smf/DprA SLOG" evidence="2">
    <location>
        <begin position="72"/>
        <end position="280"/>
    </location>
</feature>
<dbReference type="NCBIfam" id="TIGR00732">
    <property type="entry name" value="dprA"/>
    <property type="match status" value="1"/>
</dbReference>
<dbReference type="RefSeq" id="WP_111397404.1">
    <property type="nucleotide sequence ID" value="NZ_QKYU01000006.1"/>
</dbReference>
<keyword evidence="5" id="KW-1185">Reference proteome</keyword>
<feature type="domain" description="DprA winged helix" evidence="3">
    <location>
        <begin position="303"/>
        <end position="359"/>
    </location>
</feature>
<dbReference type="OrthoDB" id="9785707at2"/>
<protein>
    <submittedName>
        <fullName evidence="4">DNA processing protein</fullName>
    </submittedName>
</protein>
<proteinExistence type="inferred from homology"/>
<dbReference type="SUPFAM" id="SSF102405">
    <property type="entry name" value="MCP/YpsA-like"/>
    <property type="match status" value="1"/>
</dbReference>
<comment type="caution">
    <text evidence="4">The sequence shown here is derived from an EMBL/GenBank/DDBJ whole genome shotgun (WGS) entry which is preliminary data.</text>
</comment>
<evidence type="ECO:0000313" key="5">
    <source>
        <dbReference type="Proteomes" id="UP000249688"/>
    </source>
</evidence>
<dbReference type="Proteomes" id="UP000249688">
    <property type="component" value="Unassembled WGS sequence"/>
</dbReference>
<dbReference type="Gene3D" id="3.40.50.450">
    <property type="match status" value="1"/>
</dbReference>
<dbReference type="Gene3D" id="1.10.10.10">
    <property type="entry name" value="Winged helix-like DNA-binding domain superfamily/Winged helix DNA-binding domain"/>
    <property type="match status" value="1"/>
</dbReference>